<evidence type="ECO:0000313" key="3">
    <source>
        <dbReference type="Proteomes" id="UP001234989"/>
    </source>
</evidence>
<dbReference type="PANTHER" id="PTHR24559:SF444">
    <property type="entry name" value="REVERSE TRANSCRIPTASE DOMAIN-CONTAINING PROTEIN"/>
    <property type="match status" value="1"/>
</dbReference>
<keyword evidence="3" id="KW-1185">Reference proteome</keyword>
<proteinExistence type="predicted"/>
<dbReference type="InterPro" id="IPR000477">
    <property type="entry name" value="RT_dom"/>
</dbReference>
<evidence type="ECO:0000313" key="2">
    <source>
        <dbReference type="EMBL" id="WMV41072.1"/>
    </source>
</evidence>
<dbReference type="Proteomes" id="UP001234989">
    <property type="component" value="Chromosome 8"/>
</dbReference>
<accession>A0AAF0ZJ96</accession>
<protein>
    <recommendedName>
        <fullName evidence="1">Reverse transcriptase domain-containing protein</fullName>
    </recommendedName>
</protein>
<dbReference type="InterPro" id="IPR043128">
    <property type="entry name" value="Rev_trsase/Diguanyl_cyclase"/>
</dbReference>
<dbReference type="SUPFAM" id="SSF56672">
    <property type="entry name" value="DNA/RNA polymerases"/>
    <property type="match status" value="1"/>
</dbReference>
<dbReference type="InterPro" id="IPR053134">
    <property type="entry name" value="RNA-dir_DNA_polymerase"/>
</dbReference>
<dbReference type="Pfam" id="PF00078">
    <property type="entry name" value="RVT_1"/>
    <property type="match status" value="1"/>
</dbReference>
<dbReference type="AlphaFoldDB" id="A0AAF0ZJ96"/>
<organism evidence="2 3">
    <name type="scientific">Solanum verrucosum</name>
    <dbReference type="NCBI Taxonomy" id="315347"/>
    <lineage>
        <taxon>Eukaryota</taxon>
        <taxon>Viridiplantae</taxon>
        <taxon>Streptophyta</taxon>
        <taxon>Embryophyta</taxon>
        <taxon>Tracheophyta</taxon>
        <taxon>Spermatophyta</taxon>
        <taxon>Magnoliopsida</taxon>
        <taxon>eudicotyledons</taxon>
        <taxon>Gunneridae</taxon>
        <taxon>Pentapetalae</taxon>
        <taxon>asterids</taxon>
        <taxon>lamiids</taxon>
        <taxon>Solanales</taxon>
        <taxon>Solanaceae</taxon>
        <taxon>Solanoideae</taxon>
        <taxon>Solaneae</taxon>
        <taxon>Solanum</taxon>
    </lineage>
</organism>
<gene>
    <name evidence="2" type="ORF">MTR67_034457</name>
</gene>
<dbReference type="EMBL" id="CP133619">
    <property type="protein sequence ID" value="WMV41072.1"/>
    <property type="molecule type" value="Genomic_DNA"/>
</dbReference>
<evidence type="ECO:0000259" key="1">
    <source>
        <dbReference type="Pfam" id="PF00078"/>
    </source>
</evidence>
<dbReference type="Gene3D" id="3.30.70.270">
    <property type="match status" value="2"/>
</dbReference>
<reference evidence="2" key="1">
    <citation type="submission" date="2023-08" db="EMBL/GenBank/DDBJ databases">
        <title>A de novo genome assembly of Solanum verrucosum Schlechtendal, a Mexican diploid species geographically isolated from the other diploid A-genome species in potato relatives.</title>
        <authorList>
            <person name="Hosaka K."/>
        </authorList>
    </citation>
    <scope>NUCLEOTIDE SEQUENCE</scope>
    <source>
        <tissue evidence="2">Young leaves</tissue>
    </source>
</reference>
<sequence length="530" mass="60117">MDFPGMPPDRDIDFFNDLEPGTHPISIPPYRMAPAELRELKAQIQELLDKGFIHPSTSPVTIQNKYLLPRIDDIFDQLQGASVFSNIDLRSGYHQLKIRHEDVPKTAFRNRYGQYEFVVMSFGLTNSPATFMSLMNGVFKPFLDSFVIVFIDDILVYSKSEEEHADHLRVVLVVLGKQKLYAKFSKCKFWLTSVAFLGHVVSKERVMVDPQKIEAVKNWVRPSSVTEVRSYVGLASYYRRFVKNFDSIATHLTNLTKKEVPFQWTEKCEESFQKLKTLLTTSPILTLLVEEAPGTFGELHRDRLRDSVSHQLVWQGDPSFGAFCKFKLDGVLAKPLGESPNRSCYSPKVAASIFFLALPQTIFNAWENIHLAIDSAKKVENAKRLGDPPSSTSRLFVLISVSSCPRTLGELDQACHSIRAYARRNAGENANREAPPQAPQVPVDPLAEQVTNVEFRDAFQVLAQAMNTQANREVVAPVNRNVGTTTTRVRDFTRMNTPEFHGSKVEEDPQEFIDDVYKVLMFMRVTSVEK</sequence>
<name>A0AAF0ZJ96_SOLVR</name>
<dbReference type="CDD" id="cd01647">
    <property type="entry name" value="RT_LTR"/>
    <property type="match status" value="1"/>
</dbReference>
<feature type="domain" description="Reverse transcriptase" evidence="1">
    <location>
        <begin position="35"/>
        <end position="200"/>
    </location>
</feature>
<dbReference type="InterPro" id="IPR043502">
    <property type="entry name" value="DNA/RNA_pol_sf"/>
</dbReference>
<dbReference type="PANTHER" id="PTHR24559">
    <property type="entry name" value="TRANSPOSON TY3-I GAG-POL POLYPROTEIN"/>
    <property type="match status" value="1"/>
</dbReference>
<dbReference type="Gene3D" id="3.10.10.10">
    <property type="entry name" value="HIV Type 1 Reverse Transcriptase, subunit A, domain 1"/>
    <property type="match status" value="2"/>
</dbReference>
<dbReference type="FunFam" id="3.30.70.270:FF:000020">
    <property type="entry name" value="Transposon Tf2-6 polyprotein-like Protein"/>
    <property type="match status" value="1"/>
</dbReference>